<protein>
    <submittedName>
        <fullName evidence="2">Uncharacterized protein</fullName>
    </submittedName>
</protein>
<organism evidence="2">
    <name type="scientific">Cladocopium goreaui</name>
    <dbReference type="NCBI Taxonomy" id="2562237"/>
    <lineage>
        <taxon>Eukaryota</taxon>
        <taxon>Sar</taxon>
        <taxon>Alveolata</taxon>
        <taxon>Dinophyceae</taxon>
        <taxon>Suessiales</taxon>
        <taxon>Symbiodiniaceae</taxon>
        <taxon>Cladocopium</taxon>
    </lineage>
</organism>
<sequence length="640" mass="72462">MPPKKKASRATANRKLERPRKALKEALEAFREAAGNSETVATAIWNLLTADEKESLQVHVPEADRGGSAKVIQKVSELAKGSTVASTDAKSFLAAAGRDVFRKKRIAERSLKLKFSQRVWAKACANRVGSIKKGRPNIVNDPKVTKQVREFLVANSLLCSHYRKIRGELIQCRALSRSKTKLWKLHKEMQDLMSLSSWLRHLKAEHPHFSKFKKKVDMCPVCHKYDKLVVPRVEKSIESALRSVQTVEQGYFAKLDEFWSSMTAAGKTDPDGKSSLQFVRGAIQYIDKNMANRRGKRTPDVPGARKHLFDLRESELKALNDLKSVLSLLESCEHHFHSFRRQHNCREKMEEDLPPDSVIIQLDYAENLTLPLGPVEEQSWFWATARLSFSTLGLYAYAFVATAVDILQTHPQITAVYFNFFGEHHGKGRNDGQFGLQRLWLEAYSARHVVSSADALLTALREGARETMLSDPPPVGPQYEIAHFHPSKPKTFLYLDAASMDLKIDYTYCLGFFRSTVSHVPARLVNYIYSDRIALVDGGQNLGKAIVVDRVCQDVHWRVSYRKDEPEKEALPEALLQRRFQAQKHVKIGITGRRQSEIQKLLADEKQRAKRSQKARRERLAFKSDDSSSSASDSSDSSSS</sequence>
<reference evidence="3" key="2">
    <citation type="submission" date="2024-04" db="EMBL/GenBank/DDBJ databases">
        <authorList>
            <person name="Chen Y."/>
            <person name="Shah S."/>
            <person name="Dougan E. K."/>
            <person name="Thang M."/>
            <person name="Chan C."/>
        </authorList>
    </citation>
    <scope>NUCLEOTIDE SEQUENCE [LARGE SCALE GENOMIC DNA]</scope>
</reference>
<gene>
    <name evidence="2" type="ORF">C1SCF055_LOCUS1232</name>
</gene>
<evidence type="ECO:0000313" key="2">
    <source>
        <dbReference type="EMBL" id="CAI3972669.1"/>
    </source>
</evidence>
<dbReference type="AlphaFoldDB" id="A0A9P1BFR6"/>
<evidence type="ECO:0000313" key="3">
    <source>
        <dbReference type="EMBL" id="CAL1126044.1"/>
    </source>
</evidence>
<feature type="compositionally biased region" description="Low complexity" evidence="1">
    <location>
        <begin position="627"/>
        <end position="640"/>
    </location>
</feature>
<reference evidence="2" key="1">
    <citation type="submission" date="2022-10" db="EMBL/GenBank/DDBJ databases">
        <authorList>
            <person name="Chen Y."/>
            <person name="Dougan E. K."/>
            <person name="Chan C."/>
            <person name="Rhodes N."/>
            <person name="Thang M."/>
        </authorList>
    </citation>
    <scope>NUCLEOTIDE SEQUENCE</scope>
</reference>
<dbReference type="EMBL" id="CAMXCT020000026">
    <property type="protein sequence ID" value="CAL1126044.1"/>
    <property type="molecule type" value="Genomic_DNA"/>
</dbReference>
<dbReference type="EMBL" id="CAMXCT010000026">
    <property type="protein sequence ID" value="CAI3972669.1"/>
    <property type="molecule type" value="Genomic_DNA"/>
</dbReference>
<name>A0A9P1BFR6_9DINO</name>
<feature type="compositionally biased region" description="Basic residues" evidence="1">
    <location>
        <begin position="608"/>
        <end position="617"/>
    </location>
</feature>
<dbReference type="EMBL" id="CAMXCT030000026">
    <property type="protein sequence ID" value="CAL4759981.1"/>
    <property type="molecule type" value="Genomic_DNA"/>
</dbReference>
<keyword evidence="4" id="KW-1185">Reference proteome</keyword>
<dbReference type="OrthoDB" id="446381at2759"/>
<comment type="caution">
    <text evidence="2">The sequence shown here is derived from an EMBL/GenBank/DDBJ whole genome shotgun (WGS) entry which is preliminary data.</text>
</comment>
<evidence type="ECO:0000256" key="1">
    <source>
        <dbReference type="SAM" id="MobiDB-lite"/>
    </source>
</evidence>
<feature type="region of interest" description="Disordered" evidence="1">
    <location>
        <begin position="603"/>
        <end position="640"/>
    </location>
</feature>
<proteinExistence type="predicted"/>
<evidence type="ECO:0000313" key="4">
    <source>
        <dbReference type="Proteomes" id="UP001152797"/>
    </source>
</evidence>
<dbReference type="Proteomes" id="UP001152797">
    <property type="component" value="Unassembled WGS sequence"/>
</dbReference>
<accession>A0A9P1BFR6</accession>